<organism evidence="7 8">
    <name type="scientific">Candidatus Falkowbacteria bacterium CG10_big_fil_rev_8_21_14_0_10_43_10</name>
    <dbReference type="NCBI Taxonomy" id="1974567"/>
    <lineage>
        <taxon>Bacteria</taxon>
        <taxon>Candidatus Falkowiibacteriota</taxon>
    </lineage>
</organism>
<feature type="transmembrane region" description="Helical" evidence="5">
    <location>
        <begin position="129"/>
        <end position="148"/>
    </location>
</feature>
<comment type="caution">
    <text evidence="7">The sequence shown here is derived from an EMBL/GenBank/DDBJ whole genome shotgun (WGS) entry which is preliminary data.</text>
</comment>
<keyword evidence="4 5" id="KW-0472">Membrane</keyword>
<evidence type="ECO:0000256" key="2">
    <source>
        <dbReference type="ARBA" id="ARBA00022692"/>
    </source>
</evidence>
<keyword evidence="2 5" id="KW-0812">Transmembrane</keyword>
<dbReference type="Pfam" id="PF01794">
    <property type="entry name" value="Ferric_reduct"/>
    <property type="match status" value="1"/>
</dbReference>
<evidence type="ECO:0000256" key="5">
    <source>
        <dbReference type="SAM" id="Phobius"/>
    </source>
</evidence>
<feature type="transmembrane region" description="Helical" evidence="5">
    <location>
        <begin position="28"/>
        <end position="48"/>
    </location>
</feature>
<evidence type="ECO:0000256" key="1">
    <source>
        <dbReference type="ARBA" id="ARBA00004141"/>
    </source>
</evidence>
<evidence type="ECO:0000256" key="3">
    <source>
        <dbReference type="ARBA" id="ARBA00022989"/>
    </source>
</evidence>
<dbReference type="EMBL" id="PFAR01000033">
    <property type="protein sequence ID" value="PIR93070.1"/>
    <property type="molecule type" value="Genomic_DNA"/>
</dbReference>
<evidence type="ECO:0000313" key="7">
    <source>
        <dbReference type="EMBL" id="PIR93070.1"/>
    </source>
</evidence>
<feature type="domain" description="Ferric oxidoreductase" evidence="6">
    <location>
        <begin position="65"/>
        <end position="173"/>
    </location>
</feature>
<comment type="subcellular location">
    <subcellularLocation>
        <location evidence="1">Membrane</location>
        <topology evidence="1">Multi-pass membrane protein</topology>
    </subcellularLocation>
</comment>
<dbReference type="InterPro" id="IPR013130">
    <property type="entry name" value="Fe3_Rdtase_TM_dom"/>
</dbReference>
<gene>
    <name evidence="7" type="ORF">COT99_02690</name>
</gene>
<evidence type="ECO:0000256" key="4">
    <source>
        <dbReference type="ARBA" id="ARBA00023136"/>
    </source>
</evidence>
<dbReference type="Proteomes" id="UP000228626">
    <property type="component" value="Unassembled WGS sequence"/>
</dbReference>
<evidence type="ECO:0000259" key="6">
    <source>
        <dbReference type="Pfam" id="PF01794"/>
    </source>
</evidence>
<protein>
    <recommendedName>
        <fullName evidence="6">Ferric oxidoreductase domain-containing protein</fullName>
    </recommendedName>
</protein>
<dbReference type="AlphaFoldDB" id="A0A2H0V3Y5"/>
<dbReference type="GO" id="GO:0016020">
    <property type="term" value="C:membrane"/>
    <property type="evidence" value="ECO:0007669"/>
    <property type="project" value="UniProtKB-SubCell"/>
</dbReference>
<accession>A0A2H0V3Y5</accession>
<keyword evidence="3 5" id="KW-1133">Transmembrane helix</keyword>
<feature type="transmembrane region" description="Helical" evidence="5">
    <location>
        <begin position="96"/>
        <end position="114"/>
    </location>
</feature>
<name>A0A2H0V3Y5_9BACT</name>
<proteinExistence type="predicted"/>
<sequence length="261" mass="30560">MKIIPRESATALNSQEQKINWKYQFQQYGMAFTAAAILFVVLSLYLFYRRGYYDLYIANKVFAGVATVLLGVVILIGPGSRLFSFPDRYVQYRKELGIIAFLLALTHSIVSFFFLQDKFPVQKFLSTDWWPFVFGLIATAVLIAIFFISNDWAMMTLGRERWWRLQYWGVRLAFAFILFHVFIMKWSGWVKWYQVGGSKELAHPEWPGAGLLVGWFMVFVFFIRLAEFVSPRLGRVACYISAVVLPFIYIATFWWGRQFIE</sequence>
<evidence type="ECO:0000313" key="8">
    <source>
        <dbReference type="Proteomes" id="UP000228626"/>
    </source>
</evidence>
<feature type="transmembrane region" description="Helical" evidence="5">
    <location>
        <begin position="237"/>
        <end position="256"/>
    </location>
</feature>
<reference evidence="8" key="1">
    <citation type="submission" date="2017-09" db="EMBL/GenBank/DDBJ databases">
        <title>Depth-based differentiation of microbial function through sediment-hosted aquifers and enrichment of novel symbionts in the deep terrestrial subsurface.</title>
        <authorList>
            <person name="Probst A.J."/>
            <person name="Ladd B."/>
            <person name="Jarett J.K."/>
            <person name="Geller-Mcgrath D.E."/>
            <person name="Sieber C.M.K."/>
            <person name="Emerson J.B."/>
            <person name="Anantharaman K."/>
            <person name="Thomas B.C."/>
            <person name="Malmstrom R."/>
            <person name="Stieglmeier M."/>
            <person name="Klingl A."/>
            <person name="Woyke T."/>
            <person name="Ryan C.M."/>
            <person name="Banfield J.F."/>
        </authorList>
    </citation>
    <scope>NUCLEOTIDE SEQUENCE [LARGE SCALE GENOMIC DNA]</scope>
</reference>
<feature type="transmembrane region" description="Helical" evidence="5">
    <location>
        <begin position="60"/>
        <end position="84"/>
    </location>
</feature>
<feature type="transmembrane region" description="Helical" evidence="5">
    <location>
        <begin position="168"/>
        <end position="186"/>
    </location>
</feature>
<feature type="transmembrane region" description="Helical" evidence="5">
    <location>
        <begin position="206"/>
        <end position="225"/>
    </location>
</feature>